<sequence>MLLKIAKYFSVIFLLSSCGNHNKELKKYGWFKLNKNDSLNVLLQISDFDNYGKFLYRLKDITCHDSIPIIVLETKKKIRHIYPIEYCEVPMFDPKTRNTFYIDEDSIYKNERQVQSVNLTSLLKENYENMGTKADFADSPDKVLFIFEISKNKGMNGIQKHLELITKSYDSLETKNDLKILFWRKIDIVPEFENGELRFKNVE</sequence>
<evidence type="ECO:0000313" key="3">
    <source>
        <dbReference type="Proteomes" id="UP000266691"/>
    </source>
</evidence>
<dbReference type="Proteomes" id="UP000321621">
    <property type="component" value="Unassembled WGS sequence"/>
</dbReference>
<accession>A0A3A1NIA4</accession>
<keyword evidence="4" id="KW-1185">Reference proteome</keyword>
<name>A0A3A1NIA4_9FLAO</name>
<dbReference type="EMBL" id="QXFI01000036">
    <property type="protein sequence ID" value="RIV42083.1"/>
    <property type="molecule type" value="Genomic_DNA"/>
</dbReference>
<comment type="caution">
    <text evidence="1">The sequence shown here is derived from an EMBL/GenBank/DDBJ whole genome shotgun (WGS) entry which is preliminary data.</text>
</comment>
<protein>
    <recommendedName>
        <fullName evidence="5">Lipoprotein</fullName>
    </recommendedName>
</protein>
<dbReference type="RefSeq" id="WP_119649021.1">
    <property type="nucleotide sequence ID" value="NZ_QXFI01000036.1"/>
</dbReference>
<gene>
    <name evidence="1" type="ORF">D2V05_18475</name>
    <name evidence="2" type="ORF">FQ017_18315</name>
</gene>
<dbReference type="AlphaFoldDB" id="A0A3A1NIA4"/>
<reference evidence="1 3" key="1">
    <citation type="submission" date="2018-08" db="EMBL/GenBank/DDBJ databases">
        <title>Proposal of Muricauda 72 sp.nov. and Muricauda NH166 sp.nov., isolated from seawater.</title>
        <authorList>
            <person name="Cheng H."/>
            <person name="Wu Y.-H."/>
            <person name="Guo L.-L."/>
            <person name="Xu X.-W."/>
        </authorList>
    </citation>
    <scope>NUCLEOTIDE SEQUENCE [LARGE SCALE GENOMIC DNA]</scope>
    <source>
        <strain evidence="1 3">72</strain>
    </source>
</reference>
<evidence type="ECO:0000313" key="4">
    <source>
        <dbReference type="Proteomes" id="UP000321621"/>
    </source>
</evidence>
<evidence type="ECO:0008006" key="5">
    <source>
        <dbReference type="Google" id="ProtNLM"/>
    </source>
</evidence>
<dbReference type="OrthoDB" id="1437328at2"/>
<evidence type="ECO:0000313" key="2">
    <source>
        <dbReference type="EMBL" id="TXJ90969.1"/>
    </source>
</evidence>
<dbReference type="PROSITE" id="PS51257">
    <property type="entry name" value="PROKAR_LIPOPROTEIN"/>
    <property type="match status" value="1"/>
</dbReference>
<organism evidence="1 3">
    <name type="scientific">Flagellimonas pelagia</name>
    <dbReference type="NCBI Taxonomy" id="2306998"/>
    <lineage>
        <taxon>Bacteria</taxon>
        <taxon>Pseudomonadati</taxon>
        <taxon>Bacteroidota</taxon>
        <taxon>Flavobacteriia</taxon>
        <taxon>Flavobacteriales</taxon>
        <taxon>Flavobacteriaceae</taxon>
        <taxon>Flagellimonas</taxon>
    </lineage>
</organism>
<evidence type="ECO:0000313" key="1">
    <source>
        <dbReference type="EMBL" id="RIV42083.1"/>
    </source>
</evidence>
<reference evidence="2 4" key="2">
    <citation type="submission" date="2019-07" db="EMBL/GenBank/DDBJ databases">
        <title>Draft genome of two Muricauda strains isolated from deep sea.</title>
        <authorList>
            <person name="Sun C."/>
        </authorList>
    </citation>
    <scope>NUCLEOTIDE SEQUENCE [LARGE SCALE GENOMIC DNA]</scope>
    <source>
        <strain evidence="2 4">72</strain>
    </source>
</reference>
<dbReference type="Proteomes" id="UP000266691">
    <property type="component" value="Unassembled WGS sequence"/>
</dbReference>
<dbReference type="EMBL" id="VNWK01000036">
    <property type="protein sequence ID" value="TXJ90969.1"/>
    <property type="molecule type" value="Genomic_DNA"/>
</dbReference>
<proteinExistence type="predicted"/>